<dbReference type="EMBL" id="AABL01000458">
    <property type="protein sequence ID" value="EAA21062.1"/>
    <property type="molecule type" value="Genomic_DNA"/>
</dbReference>
<proteinExistence type="predicted"/>
<evidence type="ECO:0000313" key="1">
    <source>
        <dbReference type="EMBL" id="EAA21062.1"/>
    </source>
</evidence>
<dbReference type="PaxDb" id="73239-Q7RNW1"/>
<dbReference type="AlphaFoldDB" id="Q7RNW1"/>
<sequence>MVTTAMDTSQISDDKIIIIFL</sequence>
<reference evidence="1 2" key="1">
    <citation type="journal article" date="2002" name="Nature">
        <title>Genome sequence and comparative analysis of the model rodent malaria parasite Plasmodium yoelii yoelii.</title>
        <authorList>
            <person name="Carlton J.M."/>
            <person name="Angiuoli S.V."/>
            <person name="Suh B.B."/>
            <person name="Kooij T.W."/>
            <person name="Pertea M."/>
            <person name="Silva J.C."/>
            <person name="Ermolaeva M.D."/>
            <person name="Allen J.E."/>
            <person name="Selengut J.D."/>
            <person name="Koo H.L."/>
            <person name="Peterson J.D."/>
            <person name="Pop M."/>
            <person name="Kosack D.S."/>
            <person name="Shumway M.F."/>
            <person name="Bidwell S.L."/>
            <person name="Shallom S.J."/>
            <person name="van Aken S.E."/>
            <person name="Riedmuller S.B."/>
            <person name="Feldblyum T.V."/>
            <person name="Cho J.K."/>
            <person name="Quackenbush J."/>
            <person name="Sedegah M."/>
            <person name="Shoaibi A."/>
            <person name="Cummings L.M."/>
            <person name="Florens L."/>
            <person name="Yates J.R."/>
            <person name="Raine J.D."/>
            <person name="Sinden R.E."/>
            <person name="Harris M.A."/>
            <person name="Cunningham D.A."/>
            <person name="Preiser P.R."/>
            <person name="Bergman L.W."/>
            <person name="Vaidya A.B."/>
            <person name="van Lin L.H."/>
            <person name="Janse C.J."/>
            <person name="Waters A.P."/>
            <person name="Smith H.O."/>
            <person name="White O.R."/>
            <person name="Salzberg S.L."/>
            <person name="Venter J.C."/>
            <person name="Fraser C.M."/>
            <person name="Hoffman S.L."/>
            <person name="Gardner M.J."/>
            <person name="Carucci D.J."/>
        </authorList>
    </citation>
    <scope>NUCLEOTIDE SEQUENCE [LARGE SCALE GENOMIC DNA]</scope>
    <source>
        <strain evidence="1 2">17XNL</strain>
    </source>
</reference>
<dbReference type="InParanoid" id="Q7RNW1"/>
<protein>
    <submittedName>
        <fullName evidence="1">Uncharacterized protein</fullName>
    </submittedName>
</protein>
<evidence type="ECO:0000313" key="2">
    <source>
        <dbReference type="Proteomes" id="UP000008553"/>
    </source>
</evidence>
<accession>Q7RNW1</accession>
<organism evidence="1 2">
    <name type="scientific">Plasmodium yoelii yoelii</name>
    <dbReference type="NCBI Taxonomy" id="73239"/>
    <lineage>
        <taxon>Eukaryota</taxon>
        <taxon>Sar</taxon>
        <taxon>Alveolata</taxon>
        <taxon>Apicomplexa</taxon>
        <taxon>Aconoidasida</taxon>
        <taxon>Haemosporida</taxon>
        <taxon>Plasmodiidae</taxon>
        <taxon>Plasmodium</taxon>
        <taxon>Plasmodium (Vinckeia)</taxon>
    </lineage>
</organism>
<keyword evidence="2" id="KW-1185">Reference proteome</keyword>
<dbReference type="Proteomes" id="UP000008553">
    <property type="component" value="Unassembled WGS sequence"/>
</dbReference>
<name>Q7RNW1_PLAYO</name>
<gene>
    <name evidence="1" type="ORF">PY01702</name>
</gene>
<comment type="caution">
    <text evidence="1">The sequence shown here is derived from an EMBL/GenBank/DDBJ whole genome shotgun (WGS) entry which is preliminary data.</text>
</comment>